<comment type="similarity">
    <text evidence="2">Belongs to the histidine acid phosphatase family.</text>
</comment>
<evidence type="ECO:0000256" key="2">
    <source>
        <dbReference type="ARBA" id="ARBA00005375"/>
    </source>
</evidence>
<dbReference type="PANTHER" id="PTHR11567">
    <property type="entry name" value="ACID PHOSPHATASE-RELATED"/>
    <property type="match status" value="1"/>
</dbReference>
<gene>
    <name evidence="8" type="primary">PXYLP1</name>
    <name evidence="8" type="ORF">DERP_006467</name>
</gene>
<evidence type="ECO:0000256" key="3">
    <source>
        <dbReference type="ARBA" id="ARBA00022801"/>
    </source>
</evidence>
<keyword evidence="3" id="KW-0378">Hydrolase</keyword>
<dbReference type="InterPro" id="IPR033379">
    <property type="entry name" value="Acid_Pase_AS"/>
</dbReference>
<dbReference type="PROSITE" id="PS00616">
    <property type="entry name" value="HIS_ACID_PHOSPHAT_1"/>
    <property type="match status" value="1"/>
</dbReference>
<evidence type="ECO:0000256" key="1">
    <source>
        <dbReference type="ARBA" id="ARBA00000032"/>
    </source>
</evidence>
<evidence type="ECO:0000256" key="4">
    <source>
        <dbReference type="ARBA" id="ARBA00036311"/>
    </source>
</evidence>
<dbReference type="Gene3D" id="3.40.50.1240">
    <property type="entry name" value="Phosphoglycerate mutase-like"/>
    <property type="match status" value="1"/>
</dbReference>
<dbReference type="InterPro" id="IPR000560">
    <property type="entry name" value="His_Pase_clade-2"/>
</dbReference>
<dbReference type="Proteomes" id="UP000887458">
    <property type="component" value="Unassembled WGS sequence"/>
</dbReference>
<comment type="caution">
    <text evidence="8">The sequence shown here is derived from an EMBL/GenBank/DDBJ whole genome shotgun (WGS) entry which is preliminary data.</text>
</comment>
<accession>A0ABQ8IQ87</accession>
<dbReference type="InterPro" id="IPR029033">
    <property type="entry name" value="His_PPase_superfam"/>
</dbReference>
<evidence type="ECO:0000256" key="6">
    <source>
        <dbReference type="ARBA" id="ARBA00041499"/>
    </source>
</evidence>
<sequence length="511" mass="59130">MLTLFDYNVSRVNFLLICLVPLMIILSIAFRTNVDNLHENDLIVEHSNKTSINYNLKFDPKLNGLRKYCSFLDDIEIGDEDTFNYCGYNLQLNKIIILIRHGDRGPLKNVRNLEKIPCNRTHLYEVNRLNDERTFGISTLLSKFIARSSVYNSSFLGAVLMSDGCTPGLLTKFGLSQHLKLGSLLNRVYRPKLNMDSDLPNLVKQIRINTTPYPRTIQSALAFLYGFFNETNNLNVFDLSSMNYHQFSSVYFCDYHNTHEYCFHNCTEMEELQKKIYNTFSYDHDKNFTKMIKQVENIIEPNNVSNPIGSYKRSIVSIFDTLNSFICHQEQLPCQQNTADDDNNKCIEMENVEQIFTFINDLGHKLMHSEDQHRISWMQSYGFLLNIIDTIKSTEKLSIFSGHDLTIHSLATVIGFVERNIPPYASRFMNPSSSSSSSSSSSINNEKLLRIIYNGNDVTETFPLCNSIVNDEQFNDDENCIQFDHQILIKLTSLENFIHTKFVEHYLFENC</sequence>
<proteinExistence type="inferred from homology"/>
<keyword evidence="7" id="KW-0812">Transmembrane</keyword>
<keyword evidence="9" id="KW-1185">Reference proteome</keyword>
<evidence type="ECO:0000256" key="5">
    <source>
        <dbReference type="ARBA" id="ARBA00040357"/>
    </source>
</evidence>
<reference evidence="8 9" key="2">
    <citation type="journal article" date="2022" name="Mol. Biol. Evol.">
        <title>Comparative Genomics Reveals Insights into the Divergent Evolution of Astigmatic Mites and Household Pest Adaptations.</title>
        <authorList>
            <person name="Xiong Q."/>
            <person name="Wan A.T."/>
            <person name="Liu X."/>
            <person name="Fung C.S."/>
            <person name="Xiao X."/>
            <person name="Malainual N."/>
            <person name="Hou J."/>
            <person name="Wang L."/>
            <person name="Wang M."/>
            <person name="Yang K.Y."/>
            <person name="Cui Y."/>
            <person name="Leung E.L."/>
            <person name="Nong W."/>
            <person name="Shin S.K."/>
            <person name="Au S.W."/>
            <person name="Jeong K.Y."/>
            <person name="Chew F.T."/>
            <person name="Hui J.H."/>
            <person name="Leung T.F."/>
            <person name="Tungtrongchitr A."/>
            <person name="Zhong N."/>
            <person name="Liu Z."/>
            <person name="Tsui S.K."/>
        </authorList>
    </citation>
    <scope>NUCLEOTIDE SEQUENCE [LARGE SCALE GENOMIC DNA]</scope>
    <source>
        <strain evidence="8">Derp</strain>
    </source>
</reference>
<protein>
    <recommendedName>
        <fullName evidence="5">2-phosphoxylose phosphatase 1</fullName>
    </recommendedName>
    <alternativeName>
        <fullName evidence="6">Acid phosphatase-like protein 2</fullName>
    </alternativeName>
</protein>
<dbReference type="SUPFAM" id="SSF53254">
    <property type="entry name" value="Phosphoglycerate mutase-like"/>
    <property type="match status" value="1"/>
</dbReference>
<name>A0ABQ8IQ87_DERPT</name>
<dbReference type="EMBL" id="NJHN03000129">
    <property type="protein sequence ID" value="KAH9412505.1"/>
    <property type="molecule type" value="Genomic_DNA"/>
</dbReference>
<evidence type="ECO:0000313" key="8">
    <source>
        <dbReference type="EMBL" id="KAH9412505.1"/>
    </source>
</evidence>
<comment type="catalytic activity">
    <reaction evidence="4">
        <text>3-O-[beta-D-GlcA-(1-&gt;3)-beta-D-Gal-(1-&gt;3)-beta-D-Gal-(1-&gt;4)-beta-D-2-O-P-Xyl]-L-seryl-[protein] + H2O = 3-O-(beta-D-GlcA-(1-&gt;3)-beta-D-Gal-(1-&gt;3)-beta-D-Gal-(1-&gt;4)-beta-D-Xyl)-L-seryl-[protein] + phosphate</text>
        <dbReference type="Rhea" id="RHEA:56512"/>
        <dbReference type="Rhea" id="RHEA-COMP:12573"/>
        <dbReference type="Rhea" id="RHEA-COMP:14559"/>
        <dbReference type="ChEBI" id="CHEBI:15377"/>
        <dbReference type="ChEBI" id="CHEBI:43474"/>
        <dbReference type="ChEBI" id="CHEBI:132093"/>
        <dbReference type="ChEBI" id="CHEBI:140495"/>
    </reaction>
</comment>
<dbReference type="InterPro" id="IPR050645">
    <property type="entry name" value="Histidine_acid_phosphatase"/>
</dbReference>
<keyword evidence="7" id="KW-0472">Membrane</keyword>
<comment type="catalytic activity">
    <reaction evidence="1">
        <text>a phosphate monoester + H2O = an alcohol + phosphate</text>
        <dbReference type="Rhea" id="RHEA:15017"/>
        <dbReference type="ChEBI" id="CHEBI:15377"/>
        <dbReference type="ChEBI" id="CHEBI:30879"/>
        <dbReference type="ChEBI" id="CHEBI:43474"/>
        <dbReference type="ChEBI" id="CHEBI:67140"/>
        <dbReference type="EC" id="3.1.3.2"/>
    </reaction>
</comment>
<dbReference type="Pfam" id="PF00328">
    <property type="entry name" value="His_Phos_2"/>
    <property type="match status" value="1"/>
</dbReference>
<keyword evidence="7" id="KW-1133">Transmembrane helix</keyword>
<organism evidence="8 9">
    <name type="scientific">Dermatophagoides pteronyssinus</name>
    <name type="common">European house dust mite</name>
    <dbReference type="NCBI Taxonomy" id="6956"/>
    <lineage>
        <taxon>Eukaryota</taxon>
        <taxon>Metazoa</taxon>
        <taxon>Ecdysozoa</taxon>
        <taxon>Arthropoda</taxon>
        <taxon>Chelicerata</taxon>
        <taxon>Arachnida</taxon>
        <taxon>Acari</taxon>
        <taxon>Acariformes</taxon>
        <taxon>Sarcoptiformes</taxon>
        <taxon>Astigmata</taxon>
        <taxon>Psoroptidia</taxon>
        <taxon>Analgoidea</taxon>
        <taxon>Pyroglyphidae</taxon>
        <taxon>Dermatophagoidinae</taxon>
        <taxon>Dermatophagoides</taxon>
    </lineage>
</organism>
<evidence type="ECO:0000256" key="7">
    <source>
        <dbReference type="SAM" id="Phobius"/>
    </source>
</evidence>
<dbReference type="CDD" id="cd07061">
    <property type="entry name" value="HP_HAP_like"/>
    <property type="match status" value="1"/>
</dbReference>
<reference evidence="8 9" key="1">
    <citation type="journal article" date="2018" name="J. Allergy Clin. Immunol.">
        <title>High-quality assembly of Dermatophagoides pteronyssinus genome and transcriptome reveals a wide range of novel allergens.</title>
        <authorList>
            <person name="Liu X.Y."/>
            <person name="Yang K.Y."/>
            <person name="Wang M.Q."/>
            <person name="Kwok J.S."/>
            <person name="Zeng X."/>
            <person name="Yang Z."/>
            <person name="Xiao X.J."/>
            <person name="Lau C.P."/>
            <person name="Li Y."/>
            <person name="Huang Z.M."/>
            <person name="Ba J.G."/>
            <person name="Yim A.K."/>
            <person name="Ouyang C.Y."/>
            <person name="Ngai S.M."/>
            <person name="Chan T.F."/>
            <person name="Leung E.L."/>
            <person name="Liu L."/>
            <person name="Liu Z.G."/>
            <person name="Tsui S.K."/>
        </authorList>
    </citation>
    <scope>NUCLEOTIDE SEQUENCE [LARGE SCALE GENOMIC DNA]</scope>
    <source>
        <strain evidence="8">Derp</strain>
    </source>
</reference>
<dbReference type="PANTHER" id="PTHR11567:SF110">
    <property type="entry name" value="2-PHOSPHOXYLOSE PHOSPHATASE 1"/>
    <property type="match status" value="1"/>
</dbReference>
<feature type="transmembrane region" description="Helical" evidence="7">
    <location>
        <begin position="12"/>
        <end position="30"/>
    </location>
</feature>
<evidence type="ECO:0000313" key="9">
    <source>
        <dbReference type="Proteomes" id="UP000887458"/>
    </source>
</evidence>